<evidence type="ECO:0000313" key="7">
    <source>
        <dbReference type="Proteomes" id="UP000469185"/>
    </source>
</evidence>
<proteinExistence type="inferred from homology"/>
<protein>
    <submittedName>
        <fullName evidence="6">ABC transporter substrate-binding protein</fullName>
    </submittedName>
</protein>
<dbReference type="PANTHER" id="PTHR30061">
    <property type="entry name" value="MALTOSE-BINDING PERIPLASMIC PROTEIN"/>
    <property type="match status" value="1"/>
</dbReference>
<keyword evidence="2" id="KW-0813">Transport</keyword>
<keyword evidence="3 5" id="KW-0732">Signal</keyword>
<dbReference type="Pfam" id="PF13416">
    <property type="entry name" value="SBP_bac_8"/>
    <property type="match status" value="1"/>
</dbReference>
<dbReference type="Gene3D" id="3.40.190.10">
    <property type="entry name" value="Periplasmic binding protein-like II"/>
    <property type="match status" value="1"/>
</dbReference>
<comment type="caution">
    <text evidence="6">The sequence shown here is derived from an EMBL/GenBank/DDBJ whole genome shotgun (WGS) entry which is preliminary data.</text>
</comment>
<dbReference type="GO" id="GO:1901982">
    <property type="term" value="F:maltose binding"/>
    <property type="evidence" value="ECO:0007669"/>
    <property type="project" value="TreeGrafter"/>
</dbReference>
<organism evidence="6 7">
    <name type="scientific">Phytoactinopolyspora alkaliphila</name>
    <dbReference type="NCBI Taxonomy" id="1783498"/>
    <lineage>
        <taxon>Bacteria</taxon>
        <taxon>Bacillati</taxon>
        <taxon>Actinomycetota</taxon>
        <taxon>Actinomycetes</taxon>
        <taxon>Jiangellales</taxon>
        <taxon>Jiangellaceae</taxon>
        <taxon>Phytoactinopolyspora</taxon>
    </lineage>
</organism>
<dbReference type="Proteomes" id="UP000469185">
    <property type="component" value="Unassembled WGS sequence"/>
</dbReference>
<sequence length="428" mass="45126">MPRSTTTHPTRLAALLTAAAMFAAACGGSNFDDNEGNDGAATGAENGDAPTDDADGVSLTLMGFSSGTAEDDALNAIIESYSEQSSNTARFNPVPEYDTALQAALAGGSPPDVIYVDSNRLPDLVEAGALAPADGQVENEEDFYESLRGAFTYDGTFWCPPKDFSTLALVYNVDMLDEAGVEPPTDWAELAEAAEALTDGDRAGLVLGAEYPRWGAFMFQAGGSVTDDEFTEMTIDSDENREAFNFLAQLHADGYATTATELDAGWPGEAFGQERAAMTIEGNWIVGALQNDFPDVNWAVAELPVGPAGPGTFVFTVCYAVPAASENQEAAWDLVNYLVSQEALLEFTEQFPVMPGRESLAGDWTDAHPDLGAFLAGADYARPFQFIPGFAGVLDTLNDGIQGIAAGNREADEVLQQVGEAGSPVLGQ</sequence>
<feature type="region of interest" description="Disordered" evidence="4">
    <location>
        <begin position="36"/>
        <end position="55"/>
    </location>
</feature>
<reference evidence="6 7" key="1">
    <citation type="submission" date="2020-02" db="EMBL/GenBank/DDBJ databases">
        <authorList>
            <person name="Li X.-J."/>
            <person name="Feng X.-M."/>
        </authorList>
    </citation>
    <scope>NUCLEOTIDE SEQUENCE [LARGE SCALE GENOMIC DNA]</scope>
    <source>
        <strain evidence="6 7">CGMCC 4.7225</strain>
    </source>
</reference>
<accession>A0A6N9YH86</accession>
<gene>
    <name evidence="6" type="ORF">G1H11_03065</name>
</gene>
<dbReference type="InterPro" id="IPR006059">
    <property type="entry name" value="SBP"/>
</dbReference>
<evidence type="ECO:0000256" key="2">
    <source>
        <dbReference type="ARBA" id="ARBA00022448"/>
    </source>
</evidence>
<evidence type="ECO:0000256" key="4">
    <source>
        <dbReference type="SAM" id="MobiDB-lite"/>
    </source>
</evidence>
<dbReference type="GO" id="GO:0042956">
    <property type="term" value="P:maltodextrin transmembrane transport"/>
    <property type="evidence" value="ECO:0007669"/>
    <property type="project" value="TreeGrafter"/>
</dbReference>
<dbReference type="GO" id="GO:0055052">
    <property type="term" value="C:ATP-binding cassette (ABC) transporter complex, substrate-binding subunit-containing"/>
    <property type="evidence" value="ECO:0007669"/>
    <property type="project" value="TreeGrafter"/>
</dbReference>
<dbReference type="RefSeq" id="WP_163816002.1">
    <property type="nucleotide sequence ID" value="NZ_JAAGOB010000002.1"/>
</dbReference>
<evidence type="ECO:0000256" key="1">
    <source>
        <dbReference type="ARBA" id="ARBA00008520"/>
    </source>
</evidence>
<dbReference type="PANTHER" id="PTHR30061:SF50">
    <property type="entry name" value="MALTOSE_MALTODEXTRIN-BINDING PERIPLASMIC PROTEIN"/>
    <property type="match status" value="1"/>
</dbReference>
<feature type="chain" id="PRO_5027069858" evidence="5">
    <location>
        <begin position="26"/>
        <end position="428"/>
    </location>
</feature>
<evidence type="ECO:0000256" key="5">
    <source>
        <dbReference type="SAM" id="SignalP"/>
    </source>
</evidence>
<evidence type="ECO:0000313" key="6">
    <source>
        <dbReference type="EMBL" id="NED94285.1"/>
    </source>
</evidence>
<dbReference type="PROSITE" id="PS51257">
    <property type="entry name" value="PROKAR_LIPOPROTEIN"/>
    <property type="match status" value="1"/>
</dbReference>
<dbReference type="GO" id="GO:0015768">
    <property type="term" value="P:maltose transport"/>
    <property type="evidence" value="ECO:0007669"/>
    <property type="project" value="TreeGrafter"/>
</dbReference>
<name>A0A6N9YH86_9ACTN</name>
<evidence type="ECO:0000256" key="3">
    <source>
        <dbReference type="ARBA" id="ARBA00022729"/>
    </source>
</evidence>
<keyword evidence="7" id="KW-1185">Reference proteome</keyword>
<comment type="similarity">
    <text evidence="1">Belongs to the bacterial solute-binding protein 1 family.</text>
</comment>
<dbReference type="EMBL" id="JAAGOB010000002">
    <property type="protein sequence ID" value="NED94285.1"/>
    <property type="molecule type" value="Genomic_DNA"/>
</dbReference>
<dbReference type="SUPFAM" id="SSF53850">
    <property type="entry name" value="Periplasmic binding protein-like II"/>
    <property type="match status" value="1"/>
</dbReference>
<dbReference type="CDD" id="cd14748">
    <property type="entry name" value="PBP2_UgpB"/>
    <property type="match status" value="1"/>
</dbReference>
<dbReference type="AlphaFoldDB" id="A0A6N9YH86"/>
<feature type="signal peptide" evidence="5">
    <location>
        <begin position="1"/>
        <end position="25"/>
    </location>
</feature>